<evidence type="ECO:0000313" key="4">
    <source>
        <dbReference type="Proteomes" id="UP000271380"/>
    </source>
</evidence>
<evidence type="ECO:0000313" key="2">
    <source>
        <dbReference type="EMBL" id="VEH05787.1"/>
    </source>
</evidence>
<dbReference type="EMBL" id="LR134377">
    <property type="protein sequence ID" value="VEH05787.1"/>
    <property type="molecule type" value="Genomic_DNA"/>
</dbReference>
<dbReference type="OrthoDB" id="3531406at2"/>
<dbReference type="HOGENOM" id="CLU_124443_0_0_11"/>
<dbReference type="Proteomes" id="UP000033457">
    <property type="component" value="Chromosome"/>
</dbReference>
<dbReference type="STRING" id="35755.UL82_10305"/>
<keyword evidence="3" id="KW-1185">Reference proteome</keyword>
<reference evidence="1 3" key="1">
    <citation type="journal article" date="2015" name="Genome Announc.">
        <title>Complete Genome Sequence of Corynebacterium kutscheri DSM 20755, a Corynebacterial Type Strain with Remarkably Low G+C Content of Chromosomal DNA.</title>
        <authorList>
            <person name="Ruckert C."/>
            <person name="Albersmeier A."/>
            <person name="Winkler A."/>
            <person name="Tauch A."/>
        </authorList>
    </citation>
    <scope>NUCLEOTIDE SEQUENCE [LARGE SCALE GENOMIC DNA]</scope>
    <source>
        <strain evidence="1 3">DSM 20755</strain>
    </source>
</reference>
<dbReference type="KEGG" id="cku:UL82_10305"/>
<accession>A0A0F6R211</accession>
<name>A0A0F6R211_9CORY</name>
<organism evidence="1 3">
    <name type="scientific">Corynebacterium kutscheri</name>
    <dbReference type="NCBI Taxonomy" id="35755"/>
    <lineage>
        <taxon>Bacteria</taxon>
        <taxon>Bacillati</taxon>
        <taxon>Actinomycetota</taxon>
        <taxon>Actinomycetes</taxon>
        <taxon>Mycobacteriales</taxon>
        <taxon>Corynebacteriaceae</taxon>
        <taxon>Corynebacterium</taxon>
    </lineage>
</organism>
<evidence type="ECO:0000313" key="1">
    <source>
        <dbReference type="EMBL" id="AKE42195.1"/>
    </source>
</evidence>
<dbReference type="InterPro" id="IPR035169">
    <property type="entry name" value="DUF5318"/>
</dbReference>
<dbReference type="RefSeq" id="WP_046440831.1">
    <property type="nucleotide sequence ID" value="NZ_CP011312.1"/>
</dbReference>
<sequence length="120" mass="13587">MLQFFNEVSHELTRHRVLTEYRAGAITRESICDADYLLATAAAHHGWASKSICPVCESENLRMVYWIYGEQLGKISGSARSLAEIEDFAKTGREFTVHTVEVCPDCRWNHLLTIATAVDR</sequence>
<gene>
    <name evidence="2" type="ORF">NCTC949_00789</name>
    <name evidence="1" type="ORF">UL82_10305</name>
</gene>
<evidence type="ECO:0008006" key="5">
    <source>
        <dbReference type="Google" id="ProtNLM"/>
    </source>
</evidence>
<reference evidence="2 4" key="2">
    <citation type="submission" date="2018-12" db="EMBL/GenBank/DDBJ databases">
        <authorList>
            <consortium name="Pathogen Informatics"/>
        </authorList>
    </citation>
    <scope>NUCLEOTIDE SEQUENCE [LARGE SCALE GENOMIC DNA]</scope>
    <source>
        <strain evidence="2 4">NCTC949</strain>
    </source>
</reference>
<proteinExistence type="predicted"/>
<dbReference type="AlphaFoldDB" id="A0A0F6R211"/>
<dbReference type="Pfam" id="PF17249">
    <property type="entry name" value="DUF5318"/>
    <property type="match status" value="1"/>
</dbReference>
<dbReference type="Proteomes" id="UP000271380">
    <property type="component" value="Chromosome"/>
</dbReference>
<evidence type="ECO:0000313" key="3">
    <source>
        <dbReference type="Proteomes" id="UP000033457"/>
    </source>
</evidence>
<protein>
    <recommendedName>
        <fullName evidence="5">DUF5318 domain-containing protein</fullName>
    </recommendedName>
</protein>
<dbReference type="EMBL" id="CP011312">
    <property type="protein sequence ID" value="AKE42195.1"/>
    <property type="molecule type" value="Genomic_DNA"/>
</dbReference>